<dbReference type="RefSeq" id="WP_191736014.1">
    <property type="nucleotide sequence ID" value="NZ_JACYFS010000001.1"/>
</dbReference>
<dbReference type="Proteomes" id="UP000637299">
    <property type="component" value="Unassembled WGS sequence"/>
</dbReference>
<keyword evidence="2" id="KW-1185">Reference proteome</keyword>
<accession>A0ABR8ZAM8</accession>
<name>A0ABR8ZAM8_9FLAO</name>
<evidence type="ECO:0000313" key="1">
    <source>
        <dbReference type="EMBL" id="MBD8082297.1"/>
    </source>
</evidence>
<organism evidence="1 2">
    <name type="scientific">Chryseobacterium caseinilyticum</name>
    <dbReference type="NCBI Taxonomy" id="2771428"/>
    <lineage>
        <taxon>Bacteria</taxon>
        <taxon>Pseudomonadati</taxon>
        <taxon>Bacteroidota</taxon>
        <taxon>Flavobacteriia</taxon>
        <taxon>Flavobacteriales</taxon>
        <taxon>Weeksellaceae</taxon>
        <taxon>Chryseobacterium group</taxon>
        <taxon>Chryseobacterium</taxon>
    </lineage>
</organism>
<sequence>MATRQTAEAKIAAIQDKGNNTAQEVRDVLTEILNYTENVPFPATEKVDFFHLWTDKNPVFDNLQNTLYYSIKGIKGQYINFTFRIEIRKTNTNATNNMSNNVFVFPFQQQDLKMLEYLKEIAMLNSPNVKFFIPFTISTGETLVDYPLSTSIFFSEKGIIFDFNNTYYPKNSVELGIATGFSVSSVTFHYPNFYLGKV</sequence>
<protein>
    <submittedName>
        <fullName evidence="1">Uncharacterized protein</fullName>
    </submittedName>
</protein>
<evidence type="ECO:0000313" key="2">
    <source>
        <dbReference type="Proteomes" id="UP000637299"/>
    </source>
</evidence>
<reference evidence="1 2" key="1">
    <citation type="submission" date="2020-09" db="EMBL/GenBank/DDBJ databases">
        <title>Genome seq and assembly of Chryseobacterium sp.</title>
        <authorList>
            <person name="Chhetri G."/>
        </authorList>
    </citation>
    <scope>NUCLEOTIDE SEQUENCE [LARGE SCALE GENOMIC DNA]</scope>
    <source>
        <strain evidence="1 2">GCR10</strain>
    </source>
</reference>
<comment type="caution">
    <text evidence="1">The sequence shown here is derived from an EMBL/GenBank/DDBJ whole genome shotgun (WGS) entry which is preliminary data.</text>
</comment>
<gene>
    <name evidence="1" type="ORF">IC610_07645</name>
</gene>
<proteinExistence type="predicted"/>
<dbReference type="EMBL" id="JACYFS010000001">
    <property type="protein sequence ID" value="MBD8082297.1"/>
    <property type="molecule type" value="Genomic_DNA"/>
</dbReference>